<comment type="pathway">
    <text evidence="7">tRNA modification; N(7)-methylguanine-tRNA biosynthesis.</text>
</comment>
<organism evidence="8 9">
    <name type="scientific">Pedococcus cremeus</name>
    <dbReference type="NCBI Taxonomy" id="587636"/>
    <lineage>
        <taxon>Bacteria</taxon>
        <taxon>Bacillati</taxon>
        <taxon>Actinomycetota</taxon>
        <taxon>Actinomycetes</taxon>
        <taxon>Micrococcales</taxon>
        <taxon>Intrasporangiaceae</taxon>
        <taxon>Pedococcus</taxon>
    </lineage>
</organism>
<comment type="catalytic activity">
    <reaction evidence="1 7">
        <text>guanosine(46) in tRNA + S-adenosyl-L-methionine = N(7)-methylguanosine(46) in tRNA + S-adenosyl-L-homocysteine</text>
        <dbReference type="Rhea" id="RHEA:42708"/>
        <dbReference type="Rhea" id="RHEA-COMP:10188"/>
        <dbReference type="Rhea" id="RHEA-COMP:10189"/>
        <dbReference type="ChEBI" id="CHEBI:57856"/>
        <dbReference type="ChEBI" id="CHEBI:59789"/>
        <dbReference type="ChEBI" id="CHEBI:74269"/>
        <dbReference type="ChEBI" id="CHEBI:74480"/>
        <dbReference type="EC" id="2.1.1.33"/>
    </reaction>
</comment>
<dbReference type="Gene3D" id="3.40.50.150">
    <property type="entry name" value="Vaccinia Virus protein VP39"/>
    <property type="match status" value="1"/>
</dbReference>
<comment type="function">
    <text evidence="2 7">Catalyzes the formation of N(7)-methylguanine at position 46 (m7G46) in tRNA.</text>
</comment>
<dbReference type="AlphaFoldDB" id="A0A1H9UR02"/>
<gene>
    <name evidence="7" type="primary">trmB</name>
    <name evidence="8" type="ORF">SAMN05216199_2045</name>
</gene>
<keyword evidence="6 7" id="KW-0819">tRNA processing</keyword>
<keyword evidence="9" id="KW-1185">Reference proteome</keyword>
<dbReference type="HAMAP" id="MF_01057">
    <property type="entry name" value="tRNA_methyltr_TrmB"/>
    <property type="match status" value="1"/>
</dbReference>
<keyword evidence="4 7" id="KW-0808">Transferase</keyword>
<dbReference type="STRING" id="587636.SAMN05216199_2045"/>
<comment type="caution">
    <text evidence="7">Lacks conserved residue(s) required for the propagation of feature annotation.</text>
</comment>
<proteinExistence type="inferred from homology"/>
<dbReference type="Proteomes" id="UP000199019">
    <property type="component" value="Unassembled WGS sequence"/>
</dbReference>
<evidence type="ECO:0000313" key="9">
    <source>
        <dbReference type="Proteomes" id="UP000199019"/>
    </source>
</evidence>
<feature type="binding site" evidence="7">
    <location>
        <position position="140"/>
    </location>
    <ligand>
        <name>substrate</name>
    </ligand>
</feature>
<name>A0A1H9UR02_9MICO</name>
<evidence type="ECO:0000256" key="3">
    <source>
        <dbReference type="ARBA" id="ARBA00022603"/>
    </source>
</evidence>
<dbReference type="InterPro" id="IPR003358">
    <property type="entry name" value="tRNA_(Gua-N-7)_MeTrfase_Trmb"/>
</dbReference>
<evidence type="ECO:0000256" key="4">
    <source>
        <dbReference type="ARBA" id="ARBA00022679"/>
    </source>
</evidence>
<feature type="binding site" evidence="7">
    <location>
        <position position="113"/>
    </location>
    <ligand>
        <name>S-adenosyl-L-methionine</name>
        <dbReference type="ChEBI" id="CHEBI:59789"/>
    </ligand>
</feature>
<dbReference type="InterPro" id="IPR055361">
    <property type="entry name" value="tRNA_methyltr_TrmB_bact"/>
</dbReference>
<evidence type="ECO:0000256" key="6">
    <source>
        <dbReference type="ARBA" id="ARBA00022694"/>
    </source>
</evidence>
<reference evidence="9" key="1">
    <citation type="submission" date="2016-10" db="EMBL/GenBank/DDBJ databases">
        <authorList>
            <person name="Varghese N."/>
            <person name="Submissions S."/>
        </authorList>
    </citation>
    <scope>NUCLEOTIDE SEQUENCE [LARGE SCALE GENOMIC DNA]</scope>
    <source>
        <strain evidence="9">CGMCC 1.6963</strain>
    </source>
</reference>
<evidence type="ECO:0000256" key="5">
    <source>
        <dbReference type="ARBA" id="ARBA00022691"/>
    </source>
</evidence>
<keyword evidence="5 7" id="KW-0949">S-adenosyl-L-methionine</keyword>
<feature type="binding site" evidence="7">
    <location>
        <position position="61"/>
    </location>
    <ligand>
        <name>S-adenosyl-L-methionine</name>
        <dbReference type="ChEBI" id="CHEBI:59789"/>
    </ligand>
</feature>
<evidence type="ECO:0000256" key="1">
    <source>
        <dbReference type="ARBA" id="ARBA00000142"/>
    </source>
</evidence>
<evidence type="ECO:0000256" key="7">
    <source>
        <dbReference type="HAMAP-Rule" id="MF_01057"/>
    </source>
</evidence>
<dbReference type="Pfam" id="PF02390">
    <property type="entry name" value="Methyltransf_4"/>
    <property type="match status" value="1"/>
</dbReference>
<dbReference type="EC" id="2.1.1.33" evidence="7"/>
<dbReference type="SUPFAM" id="SSF53335">
    <property type="entry name" value="S-adenosyl-L-methionine-dependent methyltransferases"/>
    <property type="match status" value="1"/>
</dbReference>
<dbReference type="PROSITE" id="PS51625">
    <property type="entry name" value="SAM_MT_TRMB"/>
    <property type="match status" value="1"/>
</dbReference>
<dbReference type="CDD" id="cd02440">
    <property type="entry name" value="AdoMet_MTases"/>
    <property type="match status" value="1"/>
</dbReference>
<feature type="binding site" evidence="7">
    <location>
        <position position="86"/>
    </location>
    <ligand>
        <name>S-adenosyl-L-methionine</name>
        <dbReference type="ChEBI" id="CHEBI:59789"/>
    </ligand>
</feature>
<evidence type="ECO:0000256" key="2">
    <source>
        <dbReference type="ARBA" id="ARBA00003015"/>
    </source>
</evidence>
<feature type="binding site" evidence="7">
    <location>
        <position position="172"/>
    </location>
    <ligand>
        <name>substrate</name>
    </ligand>
</feature>
<feature type="binding site" evidence="7">
    <location>
        <position position="136"/>
    </location>
    <ligand>
        <name>S-adenosyl-L-methionine</name>
        <dbReference type="ChEBI" id="CHEBI:59789"/>
    </ligand>
</feature>
<dbReference type="GO" id="GO:0043527">
    <property type="term" value="C:tRNA methyltransferase complex"/>
    <property type="evidence" value="ECO:0007669"/>
    <property type="project" value="TreeGrafter"/>
</dbReference>
<sequence>MTGPAAPATEPARVRTYNARRGRLSPLTQSRLDELVPRHGIPDGPLEPEVAFGRRAPVVLDIGCGHGAAAIGYAVAHPGHDVLAVDVHSPGVARMLAAADARGVHNLWAHIGDAVALLDQRIASRSLHAVHLFFPDPWPKTRHLKRRFISEHTLDLIADRLAPDGELLVATDHASYATHALDELRAHPAFEVAEVSRPEWRPRDGFEAKGLAAGRAVTDLRAVLR</sequence>
<dbReference type="PANTHER" id="PTHR23417">
    <property type="entry name" value="3-DEOXY-D-MANNO-OCTULOSONIC-ACID TRANSFERASE/TRNA GUANINE-N 7 - -METHYLTRANSFERASE"/>
    <property type="match status" value="1"/>
</dbReference>
<dbReference type="UniPathway" id="UPA00989"/>
<dbReference type="OrthoDB" id="9802090at2"/>
<comment type="similarity">
    <text evidence="7">Belongs to the class I-like SAM-binding methyltransferase superfamily. TrmB family.</text>
</comment>
<dbReference type="GO" id="GO:0008176">
    <property type="term" value="F:tRNA (guanine(46)-N7)-methyltransferase activity"/>
    <property type="evidence" value="ECO:0007669"/>
    <property type="project" value="UniProtKB-UniRule"/>
</dbReference>
<dbReference type="EMBL" id="FOHB01000003">
    <property type="protein sequence ID" value="SES11453.1"/>
    <property type="molecule type" value="Genomic_DNA"/>
</dbReference>
<dbReference type="NCBIfam" id="TIGR00091">
    <property type="entry name" value="tRNA (guanosine(46)-N7)-methyltransferase TrmB"/>
    <property type="match status" value="1"/>
</dbReference>
<protein>
    <recommendedName>
        <fullName evidence="7">tRNA (guanine-N(7)-)-methyltransferase</fullName>
        <ecNumber evidence="7">2.1.1.33</ecNumber>
    </recommendedName>
    <alternativeName>
        <fullName evidence="7">tRNA (guanine(46)-N(7))-methyltransferase</fullName>
    </alternativeName>
    <alternativeName>
        <fullName evidence="7">tRNA(m7G46)-methyltransferase</fullName>
    </alternativeName>
</protein>
<accession>A0A1H9UR02</accession>
<dbReference type="InterPro" id="IPR029063">
    <property type="entry name" value="SAM-dependent_MTases_sf"/>
</dbReference>
<evidence type="ECO:0000313" key="8">
    <source>
        <dbReference type="EMBL" id="SES11453.1"/>
    </source>
</evidence>
<keyword evidence="3 7" id="KW-0489">Methyltransferase</keyword>
<dbReference type="PANTHER" id="PTHR23417:SF14">
    <property type="entry name" value="PENTACOTRIPEPTIDE-REPEAT REGION OF PRORP DOMAIN-CONTAINING PROTEIN"/>
    <property type="match status" value="1"/>
</dbReference>